<accession>A0A645FVJ4</accession>
<organism evidence="2">
    <name type="scientific">bioreactor metagenome</name>
    <dbReference type="NCBI Taxonomy" id="1076179"/>
    <lineage>
        <taxon>unclassified sequences</taxon>
        <taxon>metagenomes</taxon>
        <taxon>ecological metagenomes</taxon>
    </lineage>
</organism>
<dbReference type="EMBL" id="VSSQ01065891">
    <property type="protein sequence ID" value="MPN18538.1"/>
    <property type="molecule type" value="Genomic_DNA"/>
</dbReference>
<evidence type="ECO:0000256" key="1">
    <source>
        <dbReference type="SAM" id="MobiDB-lite"/>
    </source>
</evidence>
<gene>
    <name evidence="2" type="ORF">SDC9_165898</name>
</gene>
<reference evidence="2" key="1">
    <citation type="submission" date="2019-08" db="EMBL/GenBank/DDBJ databases">
        <authorList>
            <person name="Kucharzyk K."/>
            <person name="Murdoch R.W."/>
            <person name="Higgins S."/>
            <person name="Loffler F."/>
        </authorList>
    </citation>
    <scope>NUCLEOTIDE SEQUENCE</scope>
</reference>
<feature type="region of interest" description="Disordered" evidence="1">
    <location>
        <begin position="1"/>
        <end position="34"/>
    </location>
</feature>
<evidence type="ECO:0000313" key="2">
    <source>
        <dbReference type="EMBL" id="MPN18538.1"/>
    </source>
</evidence>
<protein>
    <submittedName>
        <fullName evidence="2">Uncharacterized protein</fullName>
    </submittedName>
</protein>
<feature type="region of interest" description="Disordered" evidence="1">
    <location>
        <begin position="76"/>
        <end position="107"/>
    </location>
</feature>
<feature type="compositionally biased region" description="Basic and acidic residues" evidence="1">
    <location>
        <begin position="84"/>
        <end position="95"/>
    </location>
</feature>
<sequence>MFRTVLSSAQPEQDHDRSAKPGLLPPPDRFDHLPDLFAFADQPEQFRHAGLQAEVERMQFEAAQNFKLPVPVSRNRTAVGVKPDPGKTREGRVEPFENPGKPGKTERHHIAVGQENPPDIGVRFPGPPDLVEQFRFGPDPVRNALVHSAEPATVMRATVSRLKNQAPGLARRTVQRLRISRRHLNPRALRISS</sequence>
<feature type="compositionally biased region" description="Polar residues" evidence="1">
    <location>
        <begin position="1"/>
        <end position="11"/>
    </location>
</feature>
<name>A0A645FVJ4_9ZZZZ</name>
<dbReference type="AlphaFoldDB" id="A0A645FVJ4"/>
<comment type="caution">
    <text evidence="2">The sequence shown here is derived from an EMBL/GenBank/DDBJ whole genome shotgun (WGS) entry which is preliminary data.</text>
</comment>
<proteinExistence type="predicted"/>